<dbReference type="AlphaFoldDB" id="A0A0M2KD27"/>
<comment type="caution">
    <text evidence="1">The sequence shown here is derived from an EMBL/GenBank/DDBJ whole genome shotgun (WGS) entry which is preliminary data.</text>
</comment>
<protein>
    <submittedName>
        <fullName evidence="1">Uncharacterized protein</fullName>
    </submittedName>
</protein>
<dbReference type="Proteomes" id="UP000033924">
    <property type="component" value="Unassembled WGS sequence"/>
</dbReference>
<gene>
    <name evidence="1" type="ORF">SY86_20595</name>
</gene>
<name>A0A0M2KD27_9GAMM</name>
<accession>A0A0M2KD27</accession>
<keyword evidence="2" id="KW-1185">Reference proteome</keyword>
<dbReference type="PATRIC" id="fig|65700.7.peg.5121"/>
<reference evidence="1 2" key="1">
    <citation type="submission" date="2015-01" db="EMBL/GenBank/DDBJ databases">
        <title>Erwinia tracheiphila.</title>
        <authorList>
            <person name="Shapiro L.R."/>
        </authorList>
    </citation>
    <scope>NUCLEOTIDE SEQUENCE [LARGE SCALE GENOMIC DNA]</scope>
    <source>
        <strain evidence="1 2">BuffGH</strain>
    </source>
</reference>
<evidence type="ECO:0000313" key="1">
    <source>
        <dbReference type="EMBL" id="KKF37265.1"/>
    </source>
</evidence>
<dbReference type="EMBL" id="JXNU01000003">
    <property type="protein sequence ID" value="KKF37265.1"/>
    <property type="molecule type" value="Genomic_DNA"/>
</dbReference>
<proteinExistence type="predicted"/>
<organism evidence="1 2">
    <name type="scientific">Erwinia tracheiphila</name>
    <dbReference type="NCBI Taxonomy" id="65700"/>
    <lineage>
        <taxon>Bacteria</taxon>
        <taxon>Pseudomonadati</taxon>
        <taxon>Pseudomonadota</taxon>
        <taxon>Gammaproteobacteria</taxon>
        <taxon>Enterobacterales</taxon>
        <taxon>Erwiniaceae</taxon>
        <taxon>Erwinia</taxon>
    </lineage>
</organism>
<evidence type="ECO:0000313" key="2">
    <source>
        <dbReference type="Proteomes" id="UP000033924"/>
    </source>
</evidence>
<sequence>MPAGTITVSLTWPEWSVGLSSTGDITSVCYAFPSDREIRLLTRHYLPEAQLIAFFIGQHFKAGNISVKGFCPGAEFIKLFAFVSVQIAFFLSGFIHDGAHPGFEGGFRLVEFRQFFMSRFLVTLNIET</sequence>